<accession>A0A3A8JI53</accession>
<proteinExistence type="inferred from homology"/>
<evidence type="ECO:0000256" key="1">
    <source>
        <dbReference type="ARBA" id="ARBA00010716"/>
    </source>
</evidence>
<evidence type="ECO:0000256" key="4">
    <source>
        <dbReference type="ARBA" id="ARBA00023277"/>
    </source>
</evidence>
<dbReference type="GO" id="GO:0006046">
    <property type="term" value="P:N-acetylglucosamine catabolic process"/>
    <property type="evidence" value="ECO:0007669"/>
    <property type="project" value="TreeGrafter"/>
</dbReference>
<evidence type="ECO:0000256" key="7">
    <source>
        <dbReference type="PIRSR" id="PIRSR038994-2"/>
    </source>
</evidence>
<feature type="binding site" evidence="7">
    <location>
        <position position="236"/>
    </location>
    <ligand>
        <name>substrate</name>
    </ligand>
</feature>
<evidence type="ECO:0000313" key="10">
    <source>
        <dbReference type="EMBL" id="RKG90161.1"/>
    </source>
</evidence>
<dbReference type="Pfam" id="PF01979">
    <property type="entry name" value="Amidohydro_1"/>
    <property type="match status" value="1"/>
</dbReference>
<feature type="domain" description="Amidohydrolase-related" evidence="9">
    <location>
        <begin position="57"/>
        <end position="387"/>
    </location>
</feature>
<dbReference type="EMBL" id="RAVZ01000060">
    <property type="protein sequence ID" value="RKG90161.1"/>
    <property type="molecule type" value="Genomic_DNA"/>
</dbReference>
<feature type="binding site" evidence="8">
    <location>
        <position position="225"/>
    </location>
    <ligand>
        <name>Zn(2+)</name>
        <dbReference type="ChEBI" id="CHEBI:29105"/>
    </ligand>
</feature>
<feature type="binding site" evidence="7">
    <location>
        <begin position="228"/>
        <end position="229"/>
    </location>
    <ligand>
        <name>substrate</name>
    </ligand>
</feature>
<dbReference type="InterPro" id="IPR032466">
    <property type="entry name" value="Metal_Hydrolase"/>
</dbReference>
<feature type="binding site" evidence="8">
    <location>
        <position position="204"/>
    </location>
    <ligand>
        <name>Zn(2+)</name>
        <dbReference type="ChEBI" id="CHEBI:29105"/>
    </ligand>
</feature>
<dbReference type="PIRSF" id="PIRSF038994">
    <property type="entry name" value="NagA"/>
    <property type="match status" value="1"/>
</dbReference>
<dbReference type="Proteomes" id="UP000268094">
    <property type="component" value="Unassembled WGS sequence"/>
</dbReference>
<sequence length="393" mass="41355">MAGATVVVLHGARVFTGDLLLEGQAVVLEGDTVRAVVPTAEIPPGATVHTLPGDTLLAPGFVDVQVNGAGGVLFNDTPTAEAALAIAAAMRRTGTTGLLPTFITDDPTRMREACEAALEANSRPDSGVLGIHLEGPFISRERAGVHAPGFIRAPDPSDLDYLTALPRRFAAHGGRVLMTLAPECVDDATLRRLATSGVVLSAGHTAATSERTTQALKAGVRGFTHLFNAMPPVMNRQPGPVVAALTHDDAWCGVIADGVHVHADNLRLVLKVKPPGKVFLVTDAMPPVGTSVTSFMLQGRTILRRNKRLETEDGVLAGADIDLTEAVRHCVHSLGVPLEEALRMASLHPATFLGVHGHRGRIAPGHRADLVLLKEDLSVHTTWVGGQARSPEK</sequence>
<dbReference type="CDD" id="cd00854">
    <property type="entry name" value="NagA"/>
    <property type="match status" value="1"/>
</dbReference>
<organism evidence="10 11">
    <name type="scientific">Corallococcus terminator</name>
    <dbReference type="NCBI Taxonomy" id="2316733"/>
    <lineage>
        <taxon>Bacteria</taxon>
        <taxon>Pseudomonadati</taxon>
        <taxon>Myxococcota</taxon>
        <taxon>Myxococcia</taxon>
        <taxon>Myxococcales</taxon>
        <taxon>Cystobacterineae</taxon>
        <taxon>Myxococcaceae</taxon>
        <taxon>Corallococcus</taxon>
    </lineage>
</organism>
<dbReference type="GO" id="GO:0008448">
    <property type="term" value="F:N-acetylglucosamine-6-phosphate deacetylase activity"/>
    <property type="evidence" value="ECO:0007669"/>
    <property type="project" value="UniProtKB-EC"/>
</dbReference>
<feature type="binding site" evidence="8">
    <location>
        <position position="134"/>
    </location>
    <ligand>
        <name>Zn(2+)</name>
        <dbReference type="ChEBI" id="CHEBI:29105"/>
    </ligand>
</feature>
<evidence type="ECO:0000259" key="9">
    <source>
        <dbReference type="Pfam" id="PF01979"/>
    </source>
</evidence>
<keyword evidence="3 5" id="KW-0378">Hydrolase</keyword>
<evidence type="ECO:0000256" key="5">
    <source>
        <dbReference type="PIRNR" id="PIRNR038994"/>
    </source>
</evidence>
<keyword evidence="2 8" id="KW-0479">Metal-binding</keyword>
<comment type="caution">
    <text evidence="10">The sequence shown here is derived from an EMBL/GenBank/DDBJ whole genome shotgun (WGS) entry which is preliminary data.</text>
</comment>
<dbReference type="Gene3D" id="3.20.20.140">
    <property type="entry name" value="Metal-dependent hydrolases"/>
    <property type="match status" value="1"/>
</dbReference>
<dbReference type="Pfam" id="PF22643">
    <property type="entry name" value="NagA_N"/>
    <property type="match status" value="1"/>
</dbReference>
<keyword evidence="4 5" id="KW-0119">Carbohydrate metabolism</keyword>
<dbReference type="EC" id="3.5.1.25" evidence="10"/>
<evidence type="ECO:0000256" key="6">
    <source>
        <dbReference type="PIRSR" id="PIRSR038994-1"/>
    </source>
</evidence>
<evidence type="ECO:0000256" key="3">
    <source>
        <dbReference type="ARBA" id="ARBA00022801"/>
    </source>
</evidence>
<dbReference type="OrthoDB" id="9776488at2"/>
<feature type="binding site" evidence="7">
    <location>
        <position position="260"/>
    </location>
    <ligand>
        <name>substrate</name>
    </ligand>
</feature>
<dbReference type="NCBIfam" id="TIGR00221">
    <property type="entry name" value="nagA"/>
    <property type="match status" value="1"/>
</dbReference>
<dbReference type="SUPFAM" id="SSF51338">
    <property type="entry name" value="Composite domain of metallo-dependent hydrolases"/>
    <property type="match status" value="1"/>
</dbReference>
<reference evidence="11" key="1">
    <citation type="submission" date="2018-09" db="EMBL/GenBank/DDBJ databases">
        <authorList>
            <person name="Livingstone P.G."/>
            <person name="Whitworth D.E."/>
        </authorList>
    </citation>
    <scope>NUCLEOTIDE SEQUENCE [LARGE SCALE GENOMIC DNA]</scope>
    <source>
        <strain evidence="11">CA054A</strain>
    </source>
</reference>
<dbReference type="AlphaFoldDB" id="A0A3A8JI53"/>
<dbReference type="PANTHER" id="PTHR11113">
    <property type="entry name" value="N-ACETYLGLUCOSAMINE-6-PHOSPHATE DEACETYLASE"/>
    <property type="match status" value="1"/>
</dbReference>
<dbReference type="GO" id="GO:0046872">
    <property type="term" value="F:metal ion binding"/>
    <property type="evidence" value="ECO:0007669"/>
    <property type="project" value="UniProtKB-KW"/>
</dbReference>
<dbReference type="RefSeq" id="WP_120540690.1">
    <property type="nucleotide sequence ID" value="NZ_RAVZ01000060.1"/>
</dbReference>
<dbReference type="Gene3D" id="2.30.40.10">
    <property type="entry name" value="Urease, subunit C, domain 1"/>
    <property type="match status" value="1"/>
</dbReference>
<evidence type="ECO:0000313" key="11">
    <source>
        <dbReference type="Proteomes" id="UP000268094"/>
    </source>
</evidence>
<protein>
    <submittedName>
        <fullName evidence="10">N-acetylglucosamine-6-phosphate deacetylase</fullName>
        <ecNumber evidence="10">3.5.1.25</ecNumber>
    </submittedName>
</protein>
<dbReference type="InterPro" id="IPR006680">
    <property type="entry name" value="Amidohydro-rel"/>
</dbReference>
<dbReference type="PANTHER" id="PTHR11113:SF14">
    <property type="entry name" value="N-ACETYLGLUCOSAMINE-6-PHOSPHATE DEACETYLASE"/>
    <property type="match status" value="1"/>
</dbReference>
<dbReference type="InterPro" id="IPR011059">
    <property type="entry name" value="Metal-dep_hydrolase_composite"/>
</dbReference>
<evidence type="ECO:0000256" key="8">
    <source>
        <dbReference type="PIRSR" id="PIRSR038994-3"/>
    </source>
</evidence>
<evidence type="ECO:0000256" key="2">
    <source>
        <dbReference type="ARBA" id="ARBA00022723"/>
    </source>
</evidence>
<feature type="binding site" evidence="7">
    <location>
        <position position="145"/>
    </location>
    <ligand>
        <name>substrate</name>
    </ligand>
</feature>
<dbReference type="SUPFAM" id="SSF51556">
    <property type="entry name" value="Metallo-dependent hydrolases"/>
    <property type="match status" value="1"/>
</dbReference>
<dbReference type="InterPro" id="IPR003764">
    <property type="entry name" value="GlcNAc_6-P_deAcase"/>
</dbReference>
<feature type="binding site" evidence="7">
    <location>
        <begin position="316"/>
        <end position="318"/>
    </location>
    <ligand>
        <name>substrate</name>
    </ligand>
</feature>
<feature type="active site" description="Proton donor/acceptor" evidence="6">
    <location>
        <position position="283"/>
    </location>
</feature>
<comment type="similarity">
    <text evidence="1 5">Belongs to the metallo-dependent hydrolases superfamily. NagA family.</text>
</comment>
<keyword evidence="11" id="KW-1185">Reference proteome</keyword>
<comment type="cofactor">
    <cofactor evidence="8">
        <name>a divalent metal cation</name>
        <dbReference type="ChEBI" id="CHEBI:60240"/>
    </cofactor>
    <text evidence="8">Binds 1 divalent metal cation per subunit.</text>
</comment>
<gene>
    <name evidence="10" type="primary">nagA</name>
    <name evidence="10" type="ORF">D7V88_11605</name>
</gene>
<name>A0A3A8JI53_9BACT</name>